<reference evidence="2" key="1">
    <citation type="journal article" date="2021" name="Front. Microbiol.">
        <title>Comprehensive Comparative Genomics and Phenotyping of Methylobacterium Species.</title>
        <authorList>
            <person name="Alessa O."/>
            <person name="Ogura Y."/>
            <person name="Fujitani Y."/>
            <person name="Takami H."/>
            <person name="Hayashi T."/>
            <person name="Sahin N."/>
            <person name="Tani A."/>
        </authorList>
    </citation>
    <scope>NUCLEOTIDE SEQUENCE</scope>
    <source>
        <strain evidence="2">LMG 23639</strain>
    </source>
</reference>
<proteinExistence type="predicted"/>
<name>A0ABQ4SSX2_9HYPH</name>
<evidence type="ECO:0000256" key="1">
    <source>
        <dbReference type="SAM" id="Phobius"/>
    </source>
</evidence>
<reference evidence="2" key="2">
    <citation type="submission" date="2021-08" db="EMBL/GenBank/DDBJ databases">
        <authorList>
            <person name="Tani A."/>
            <person name="Ola A."/>
            <person name="Ogura Y."/>
            <person name="Katsura K."/>
            <person name="Hayashi T."/>
        </authorList>
    </citation>
    <scope>NUCLEOTIDE SEQUENCE</scope>
    <source>
        <strain evidence="2">LMG 23639</strain>
    </source>
</reference>
<keyword evidence="1" id="KW-1133">Transmembrane helix</keyword>
<dbReference type="Proteomes" id="UP001055102">
    <property type="component" value="Unassembled WGS sequence"/>
</dbReference>
<evidence type="ECO:0000313" key="3">
    <source>
        <dbReference type="Proteomes" id="UP001055102"/>
    </source>
</evidence>
<gene>
    <name evidence="2" type="ORF">AOPFMNJM_0686</name>
</gene>
<keyword evidence="1" id="KW-0812">Transmembrane</keyword>
<feature type="transmembrane region" description="Helical" evidence="1">
    <location>
        <begin position="21"/>
        <end position="44"/>
    </location>
</feature>
<protein>
    <submittedName>
        <fullName evidence="2">Uncharacterized protein</fullName>
    </submittedName>
</protein>
<dbReference type="EMBL" id="BPQR01000010">
    <property type="protein sequence ID" value="GJE05386.1"/>
    <property type="molecule type" value="Genomic_DNA"/>
</dbReference>
<organism evidence="2 3">
    <name type="scientific">Methylobacterium jeotgali</name>
    <dbReference type="NCBI Taxonomy" id="381630"/>
    <lineage>
        <taxon>Bacteria</taxon>
        <taxon>Pseudomonadati</taxon>
        <taxon>Pseudomonadota</taxon>
        <taxon>Alphaproteobacteria</taxon>
        <taxon>Hyphomicrobiales</taxon>
        <taxon>Methylobacteriaceae</taxon>
        <taxon>Methylobacterium</taxon>
    </lineage>
</organism>
<keyword evidence="1" id="KW-0472">Membrane</keyword>
<accession>A0ABQ4SSX2</accession>
<keyword evidence="3" id="KW-1185">Reference proteome</keyword>
<sequence>MLPKTLIREERMSPELRESRVALLLLALSVVSVLVFGAATLIGLTS</sequence>
<comment type="caution">
    <text evidence="2">The sequence shown here is derived from an EMBL/GenBank/DDBJ whole genome shotgun (WGS) entry which is preliminary data.</text>
</comment>
<evidence type="ECO:0000313" key="2">
    <source>
        <dbReference type="EMBL" id="GJE05386.1"/>
    </source>
</evidence>